<dbReference type="AlphaFoldDB" id="A0A7G6SU11"/>
<dbReference type="InterPro" id="IPR051911">
    <property type="entry name" value="SDR_oxidoreductase"/>
</dbReference>
<accession>A0A7G6SU11</accession>
<dbReference type="NCBIfam" id="NF004823">
    <property type="entry name" value="PRK06179.1"/>
    <property type="match status" value="1"/>
</dbReference>
<proteinExistence type="inferred from homology"/>
<evidence type="ECO:0000256" key="2">
    <source>
        <dbReference type="ARBA" id="ARBA00023002"/>
    </source>
</evidence>
<comment type="similarity">
    <text evidence="1 3">Belongs to the short-chain dehydrogenases/reductases (SDR) family.</text>
</comment>
<dbReference type="PANTHER" id="PTHR43976">
    <property type="entry name" value="SHORT CHAIN DEHYDROGENASE"/>
    <property type="match status" value="1"/>
</dbReference>
<name>A0A7G6SU11_9HYPH</name>
<dbReference type="FunFam" id="3.40.50.720:FF:000084">
    <property type="entry name" value="Short-chain dehydrogenase reductase"/>
    <property type="match status" value="1"/>
</dbReference>
<protein>
    <submittedName>
        <fullName evidence="4">Oxidoreductase</fullName>
    </submittedName>
</protein>
<dbReference type="EMBL" id="CP050296">
    <property type="protein sequence ID" value="QND57993.1"/>
    <property type="molecule type" value="Genomic_DNA"/>
</dbReference>
<dbReference type="GO" id="GO:0016491">
    <property type="term" value="F:oxidoreductase activity"/>
    <property type="evidence" value="ECO:0007669"/>
    <property type="project" value="UniProtKB-KW"/>
</dbReference>
<dbReference type="PANTHER" id="PTHR43976:SF16">
    <property type="entry name" value="SHORT-CHAIN DEHYDROGENASE_REDUCTASE FAMILY PROTEIN"/>
    <property type="match status" value="1"/>
</dbReference>
<dbReference type="PRINTS" id="PR00081">
    <property type="entry name" value="GDHRDH"/>
</dbReference>
<sequence>MSTLSGRTAIVTGASSGIGRASAEALARAGYTVFGTSRRAISNGPAQVSMLTCDVTDGDSVSALVSTVLAQTGRIDLLVNNAGVGLLGGAEESSVAQVQALFDVNLFGVIRMTNAVLPSMRQRGQGRIINIGSILGLVPAPYSAHYSAVKHALEGYSESLDHEVRAFNVRVSVIEPAYVRTVFDQNGIVPDSVLKEYDQARAAVDALLRDVMPKADRPEVVADVVVKAATDARPRRRYTAGKAARQVSMLRRFAPAEMFDKTLRKQFRLSV</sequence>
<dbReference type="CDD" id="cd05374">
    <property type="entry name" value="17beta-HSD-like_SDR_c"/>
    <property type="match status" value="1"/>
</dbReference>
<dbReference type="PRINTS" id="PR00080">
    <property type="entry name" value="SDRFAMILY"/>
</dbReference>
<dbReference type="Gene3D" id="3.40.50.720">
    <property type="entry name" value="NAD(P)-binding Rossmann-like Domain"/>
    <property type="match status" value="1"/>
</dbReference>
<dbReference type="Pfam" id="PF00106">
    <property type="entry name" value="adh_short"/>
    <property type="match status" value="1"/>
</dbReference>
<evidence type="ECO:0000313" key="5">
    <source>
        <dbReference type="Proteomes" id="UP000515465"/>
    </source>
</evidence>
<evidence type="ECO:0000313" key="4">
    <source>
        <dbReference type="EMBL" id="QND57993.1"/>
    </source>
</evidence>
<dbReference type="InterPro" id="IPR036291">
    <property type="entry name" value="NAD(P)-bd_dom_sf"/>
</dbReference>
<dbReference type="RefSeq" id="WP_183464757.1">
    <property type="nucleotide sequence ID" value="NZ_CP050296.1"/>
</dbReference>
<organism evidence="4 5">
    <name type="scientific">Mesorhizobium huakuii</name>
    <dbReference type="NCBI Taxonomy" id="28104"/>
    <lineage>
        <taxon>Bacteria</taxon>
        <taxon>Pseudomonadati</taxon>
        <taxon>Pseudomonadota</taxon>
        <taxon>Alphaproteobacteria</taxon>
        <taxon>Hyphomicrobiales</taxon>
        <taxon>Phyllobacteriaceae</taxon>
        <taxon>Mesorhizobium</taxon>
    </lineage>
</organism>
<dbReference type="InterPro" id="IPR002347">
    <property type="entry name" value="SDR_fam"/>
</dbReference>
<evidence type="ECO:0000256" key="1">
    <source>
        <dbReference type="ARBA" id="ARBA00006484"/>
    </source>
</evidence>
<reference evidence="5" key="1">
    <citation type="journal article" date="2020" name="Mol. Plant Microbe">
        <title>Rhizobial microsymbionts of the narrowly endemic Oxytropis species growing in Kamchatka are characterized by significant genetic diversity and possess a set of genes that are associated with T3SS and T6SS secretion systems and can affect the development of symbiosis.</title>
        <authorList>
            <person name="Safronova V."/>
            <person name="Guro P."/>
            <person name="Sazanova A."/>
            <person name="Kuznetsova I."/>
            <person name="Belimov A."/>
            <person name="Yakubov V."/>
            <person name="Chirak E."/>
            <person name="Afonin A."/>
            <person name="Gogolev Y."/>
            <person name="Andronov E."/>
            <person name="Tikhonovich I."/>
        </authorList>
    </citation>
    <scope>NUCLEOTIDE SEQUENCE [LARGE SCALE GENOMIC DNA]</scope>
    <source>
        <strain evidence="5">583</strain>
    </source>
</reference>
<dbReference type="SUPFAM" id="SSF51735">
    <property type="entry name" value="NAD(P)-binding Rossmann-fold domains"/>
    <property type="match status" value="1"/>
</dbReference>
<gene>
    <name evidence="4" type="ORF">HB778_16335</name>
</gene>
<keyword evidence="2" id="KW-0560">Oxidoreductase</keyword>
<evidence type="ECO:0000256" key="3">
    <source>
        <dbReference type="RuleBase" id="RU000363"/>
    </source>
</evidence>
<dbReference type="Proteomes" id="UP000515465">
    <property type="component" value="Chromosome"/>
</dbReference>